<dbReference type="RefSeq" id="WP_016872582.1">
    <property type="nucleotide sequence ID" value="NZ_AJLN01000084.1"/>
</dbReference>
<reference evidence="4 5" key="1">
    <citation type="journal article" date="2019" name="Genome Biol. Evol.">
        <title>Day and night: Metabolic profiles and evolutionary relationships of six axenic non-marine cyanobacteria.</title>
        <authorList>
            <person name="Will S.E."/>
            <person name="Henke P."/>
            <person name="Boedeker C."/>
            <person name="Huang S."/>
            <person name="Brinkmann H."/>
            <person name="Rohde M."/>
            <person name="Jarek M."/>
            <person name="Friedl T."/>
            <person name="Seufert S."/>
            <person name="Schumacher M."/>
            <person name="Overmann J."/>
            <person name="Neumann-Schaal M."/>
            <person name="Petersen J."/>
        </authorList>
    </citation>
    <scope>NUCLEOTIDE SEQUENCE [LARGE SCALE GENOMIC DNA]</scope>
    <source>
        <strain evidence="4 5">PCC 6912</strain>
    </source>
</reference>
<evidence type="ECO:0000256" key="1">
    <source>
        <dbReference type="ARBA" id="ARBA00006464"/>
    </source>
</evidence>
<evidence type="ECO:0000256" key="2">
    <source>
        <dbReference type="SAM" id="Phobius"/>
    </source>
</evidence>
<feature type="domain" description="Bacterial sugar transferase" evidence="3">
    <location>
        <begin position="113"/>
        <end position="258"/>
    </location>
</feature>
<protein>
    <recommendedName>
        <fullName evidence="3">Bacterial sugar transferase domain-containing protein</fullName>
    </recommendedName>
</protein>
<dbReference type="STRING" id="211165.GCA_000317285_03136"/>
<keyword evidence="5" id="KW-1185">Reference proteome</keyword>
<comment type="caution">
    <text evidence="4">The sequence shown here is derived from an EMBL/GenBank/DDBJ whole genome shotgun (WGS) entry which is preliminary data.</text>
</comment>
<keyword evidence="2" id="KW-0472">Membrane</keyword>
<dbReference type="Pfam" id="PF02397">
    <property type="entry name" value="Bac_transf"/>
    <property type="match status" value="1"/>
</dbReference>
<dbReference type="Proteomes" id="UP000268857">
    <property type="component" value="Unassembled WGS sequence"/>
</dbReference>
<dbReference type="PANTHER" id="PTHR30576:SF10">
    <property type="entry name" value="SLL5057 PROTEIN"/>
    <property type="match status" value="1"/>
</dbReference>
<evidence type="ECO:0000259" key="3">
    <source>
        <dbReference type="Pfam" id="PF02397"/>
    </source>
</evidence>
<dbReference type="GO" id="GO:0016780">
    <property type="term" value="F:phosphotransferase activity, for other substituted phosphate groups"/>
    <property type="evidence" value="ECO:0007669"/>
    <property type="project" value="TreeGrafter"/>
</dbReference>
<proteinExistence type="inferred from homology"/>
<keyword evidence="2" id="KW-1133">Transmembrane helix</keyword>
<sequence length="272" mass="31244">MPNSIISTLDNCYTVTEQRQDNCSPYCTLQWRQGQLLVRPLGQLKQPHLTSLDREQHLVECLKHSSVKIVRIDPKLGEAKIRFWANACEQASKPIYLRIPTSEKLPQSKVLLKRLIDISLALALLLAVSPIMFGLQLLMRFYSPGSIWEQEWHIGERGRLFRVFKFRTTAVDDKIQVEPAISYRSSTGDREDEHKVTPLGRFMLKYGLQNLPLLLNVLRGEMSLIGPRYWTLAEAVRLNLEAQRQLNKLPGITGLWQEGTETKLLQLDSQIL</sequence>
<dbReference type="NCBIfam" id="NF045514">
    <property type="entry name" value="glycotran_HepC"/>
    <property type="match status" value="1"/>
</dbReference>
<gene>
    <name evidence="4" type="ORF">PCC6912_10960</name>
</gene>
<evidence type="ECO:0000313" key="4">
    <source>
        <dbReference type="EMBL" id="RUR84980.1"/>
    </source>
</evidence>
<dbReference type="EMBL" id="RSCJ01000003">
    <property type="protein sequence ID" value="RUR84980.1"/>
    <property type="molecule type" value="Genomic_DNA"/>
</dbReference>
<evidence type="ECO:0000313" key="5">
    <source>
        <dbReference type="Proteomes" id="UP000268857"/>
    </source>
</evidence>
<accession>A0A433NNQ8</accession>
<name>A0A433NNQ8_CHLFR</name>
<feature type="transmembrane region" description="Helical" evidence="2">
    <location>
        <begin position="115"/>
        <end position="139"/>
    </location>
</feature>
<keyword evidence="2" id="KW-0812">Transmembrane</keyword>
<organism evidence="4 5">
    <name type="scientific">Chlorogloeopsis fritschii PCC 6912</name>
    <dbReference type="NCBI Taxonomy" id="211165"/>
    <lineage>
        <taxon>Bacteria</taxon>
        <taxon>Bacillati</taxon>
        <taxon>Cyanobacteriota</taxon>
        <taxon>Cyanophyceae</taxon>
        <taxon>Nostocales</taxon>
        <taxon>Chlorogloeopsidaceae</taxon>
        <taxon>Chlorogloeopsis</taxon>
    </lineage>
</organism>
<dbReference type="PANTHER" id="PTHR30576">
    <property type="entry name" value="COLANIC BIOSYNTHESIS UDP-GLUCOSE LIPID CARRIER TRANSFERASE"/>
    <property type="match status" value="1"/>
</dbReference>
<dbReference type="AlphaFoldDB" id="A0A433NNQ8"/>
<dbReference type="InterPro" id="IPR003362">
    <property type="entry name" value="Bact_transf"/>
</dbReference>
<dbReference type="OrthoDB" id="570875at2"/>
<comment type="similarity">
    <text evidence="1">Belongs to the bacterial sugar transferase family.</text>
</comment>